<evidence type="ECO:0000313" key="3">
    <source>
        <dbReference type="Proteomes" id="UP000645555"/>
    </source>
</evidence>
<gene>
    <name evidence="2" type="ORF">GCM10010515_70260</name>
</gene>
<dbReference type="RefSeq" id="WP_229916864.1">
    <property type="nucleotide sequence ID" value="NZ_BMWD01000038.1"/>
</dbReference>
<dbReference type="AlphaFoldDB" id="A0A918NSV4"/>
<sequence length="100" mass="10709">MRVSGSSGRESSLEMQEAGLRAVSTGEVVRIVQDRGSGLGLKENRRGLKRVLAMVADGSVTVLRVTHEDRPARFDAMRDAENRKRLLAESGQSGDKGGAA</sequence>
<dbReference type="Gene3D" id="3.40.50.1390">
    <property type="entry name" value="Resolvase, N-terminal catalytic domain"/>
    <property type="match status" value="1"/>
</dbReference>
<dbReference type="PROSITE" id="PS51736">
    <property type="entry name" value="RECOMBINASES_3"/>
    <property type="match status" value="1"/>
</dbReference>
<dbReference type="Pfam" id="PF00239">
    <property type="entry name" value="Resolvase"/>
    <property type="match status" value="1"/>
</dbReference>
<dbReference type="GO" id="GO:0000150">
    <property type="term" value="F:DNA strand exchange activity"/>
    <property type="evidence" value="ECO:0007669"/>
    <property type="project" value="InterPro"/>
</dbReference>
<organism evidence="2 3">
    <name type="scientific">Streptomyces fructofermentans</name>
    <dbReference type="NCBI Taxonomy" id="152141"/>
    <lineage>
        <taxon>Bacteria</taxon>
        <taxon>Bacillati</taxon>
        <taxon>Actinomycetota</taxon>
        <taxon>Actinomycetes</taxon>
        <taxon>Kitasatosporales</taxon>
        <taxon>Streptomycetaceae</taxon>
        <taxon>Streptomyces</taxon>
    </lineage>
</organism>
<dbReference type="InterPro" id="IPR036162">
    <property type="entry name" value="Resolvase-like_N_sf"/>
</dbReference>
<reference evidence="2" key="2">
    <citation type="submission" date="2020-09" db="EMBL/GenBank/DDBJ databases">
        <authorList>
            <person name="Sun Q."/>
            <person name="Ohkuma M."/>
        </authorList>
    </citation>
    <scope>NUCLEOTIDE SEQUENCE</scope>
    <source>
        <strain evidence="2">JCM 4956</strain>
    </source>
</reference>
<dbReference type="Proteomes" id="UP000645555">
    <property type="component" value="Unassembled WGS sequence"/>
</dbReference>
<reference evidence="2" key="1">
    <citation type="journal article" date="2014" name="Int. J. Syst. Evol. Microbiol.">
        <title>Complete genome sequence of Corynebacterium casei LMG S-19264T (=DSM 44701T), isolated from a smear-ripened cheese.</title>
        <authorList>
            <consortium name="US DOE Joint Genome Institute (JGI-PGF)"/>
            <person name="Walter F."/>
            <person name="Albersmeier A."/>
            <person name="Kalinowski J."/>
            <person name="Ruckert C."/>
        </authorList>
    </citation>
    <scope>NUCLEOTIDE SEQUENCE</scope>
    <source>
        <strain evidence="2">JCM 4956</strain>
    </source>
</reference>
<feature type="domain" description="Resolvase/invertase-type recombinase catalytic" evidence="1">
    <location>
        <begin position="1"/>
        <end position="100"/>
    </location>
</feature>
<evidence type="ECO:0000313" key="2">
    <source>
        <dbReference type="EMBL" id="GGX93277.1"/>
    </source>
</evidence>
<comment type="caution">
    <text evidence="2">The sequence shown here is derived from an EMBL/GenBank/DDBJ whole genome shotgun (WGS) entry which is preliminary data.</text>
</comment>
<keyword evidence="3" id="KW-1185">Reference proteome</keyword>
<dbReference type="SUPFAM" id="SSF53041">
    <property type="entry name" value="Resolvase-like"/>
    <property type="match status" value="1"/>
</dbReference>
<proteinExistence type="predicted"/>
<name>A0A918NSV4_9ACTN</name>
<dbReference type="GO" id="GO:0003677">
    <property type="term" value="F:DNA binding"/>
    <property type="evidence" value="ECO:0007669"/>
    <property type="project" value="InterPro"/>
</dbReference>
<evidence type="ECO:0000259" key="1">
    <source>
        <dbReference type="PROSITE" id="PS51736"/>
    </source>
</evidence>
<protein>
    <recommendedName>
        <fullName evidence="1">Resolvase/invertase-type recombinase catalytic domain-containing protein</fullName>
    </recommendedName>
</protein>
<dbReference type="InterPro" id="IPR006119">
    <property type="entry name" value="Resolv_N"/>
</dbReference>
<accession>A0A918NSV4</accession>
<dbReference type="EMBL" id="BMWD01000038">
    <property type="protein sequence ID" value="GGX93277.1"/>
    <property type="molecule type" value="Genomic_DNA"/>
</dbReference>